<dbReference type="EMBL" id="PFPR01000079">
    <property type="protein sequence ID" value="PJA01353.1"/>
    <property type="molecule type" value="Genomic_DNA"/>
</dbReference>
<dbReference type="Proteomes" id="UP000229364">
    <property type="component" value="Unassembled WGS sequence"/>
</dbReference>
<reference evidence="8" key="1">
    <citation type="submission" date="2017-09" db="EMBL/GenBank/DDBJ databases">
        <title>Depth-based differentiation of microbial function through sediment-hosted aquifers and enrichment of novel symbionts in the deep terrestrial subsurface.</title>
        <authorList>
            <person name="Probst A.J."/>
            <person name="Ladd B."/>
            <person name="Jarett J.K."/>
            <person name="Geller-Mcgrath D.E."/>
            <person name="Sieber C.M.K."/>
            <person name="Emerson J.B."/>
            <person name="Anantharaman K."/>
            <person name="Thomas B.C."/>
            <person name="Malmstrom R."/>
            <person name="Stieglmeier M."/>
            <person name="Klingl A."/>
            <person name="Woyke T."/>
            <person name="Ryan C.M."/>
            <person name="Banfield J.F."/>
        </authorList>
    </citation>
    <scope>NUCLEOTIDE SEQUENCE [LARGE SCALE GENOMIC DNA]</scope>
</reference>
<dbReference type="AlphaFoldDB" id="A0A2M7VHR4"/>
<feature type="transmembrane region" description="Helical" evidence="6">
    <location>
        <begin position="12"/>
        <end position="28"/>
    </location>
</feature>
<comment type="subcellular location">
    <subcellularLocation>
        <location evidence="1">Cell membrane</location>
        <topology evidence="1">Multi-pass membrane protein</topology>
    </subcellularLocation>
</comment>
<dbReference type="PANTHER" id="PTHR39087">
    <property type="entry name" value="UPF0104 MEMBRANE PROTEIN MJ1595"/>
    <property type="match status" value="1"/>
</dbReference>
<evidence type="ECO:0000256" key="1">
    <source>
        <dbReference type="ARBA" id="ARBA00004651"/>
    </source>
</evidence>
<dbReference type="Pfam" id="PF03706">
    <property type="entry name" value="LPG_synthase_TM"/>
    <property type="match status" value="1"/>
</dbReference>
<keyword evidence="2" id="KW-1003">Cell membrane</keyword>
<keyword evidence="4 6" id="KW-1133">Transmembrane helix</keyword>
<evidence type="ECO:0000256" key="5">
    <source>
        <dbReference type="ARBA" id="ARBA00023136"/>
    </source>
</evidence>
<dbReference type="InterPro" id="IPR022791">
    <property type="entry name" value="L-PG_synthase/AglD"/>
</dbReference>
<accession>A0A2M7VHR4</accession>
<evidence type="ECO:0000313" key="8">
    <source>
        <dbReference type="Proteomes" id="UP000229364"/>
    </source>
</evidence>
<feature type="transmembrane region" description="Helical" evidence="6">
    <location>
        <begin position="130"/>
        <end position="148"/>
    </location>
</feature>
<feature type="transmembrane region" description="Helical" evidence="6">
    <location>
        <begin position="230"/>
        <end position="250"/>
    </location>
</feature>
<proteinExistence type="predicted"/>
<feature type="transmembrane region" description="Helical" evidence="6">
    <location>
        <begin position="48"/>
        <end position="69"/>
    </location>
</feature>
<evidence type="ECO:0000313" key="7">
    <source>
        <dbReference type="EMBL" id="PJA01353.1"/>
    </source>
</evidence>
<feature type="transmembrane region" description="Helical" evidence="6">
    <location>
        <begin position="307"/>
        <end position="328"/>
    </location>
</feature>
<comment type="caution">
    <text evidence="7">The sequence shown here is derived from an EMBL/GenBank/DDBJ whole genome shotgun (WGS) entry which is preliminary data.</text>
</comment>
<keyword evidence="3 6" id="KW-0812">Transmembrane</keyword>
<keyword evidence="5 6" id="KW-0472">Membrane</keyword>
<dbReference type="GO" id="GO:0005886">
    <property type="term" value="C:plasma membrane"/>
    <property type="evidence" value="ECO:0007669"/>
    <property type="project" value="UniProtKB-SubCell"/>
</dbReference>
<dbReference type="NCBIfam" id="TIGR00374">
    <property type="entry name" value="flippase-like domain"/>
    <property type="match status" value="1"/>
</dbReference>
<feature type="transmembrane region" description="Helical" evidence="6">
    <location>
        <begin position="160"/>
        <end position="179"/>
    </location>
</feature>
<evidence type="ECO:0000256" key="4">
    <source>
        <dbReference type="ARBA" id="ARBA00022989"/>
    </source>
</evidence>
<protein>
    <recommendedName>
        <fullName evidence="9">TIGR00374 family protein</fullName>
    </recommendedName>
</protein>
<evidence type="ECO:0008006" key="9">
    <source>
        <dbReference type="Google" id="ProtNLM"/>
    </source>
</evidence>
<evidence type="ECO:0000256" key="6">
    <source>
        <dbReference type="SAM" id="Phobius"/>
    </source>
</evidence>
<gene>
    <name evidence="7" type="ORF">COX74_03155</name>
</gene>
<evidence type="ECO:0000256" key="2">
    <source>
        <dbReference type="ARBA" id="ARBA00022475"/>
    </source>
</evidence>
<feature type="transmembrane region" description="Helical" evidence="6">
    <location>
        <begin position="262"/>
        <end position="295"/>
    </location>
</feature>
<dbReference type="PANTHER" id="PTHR39087:SF2">
    <property type="entry name" value="UPF0104 MEMBRANE PROTEIN MJ1595"/>
    <property type="match status" value="1"/>
</dbReference>
<sequence>MALNKSNQAKLIKLSLLALGMILLFFLINRAGGFFEIVAIITKAKFNFIVYGFLVYLLLILTRAYKWFLLIRAGGVKIKYQSFLPFYLANCLISNISPFKSGEAATPLIFKKYLKIPVGQGFSVVILDRFFELVFFTLIFILAIIYIMKSAVAGELVLSIFKWALVGFVLLTAFLIGIISSKKFSLEILAIFKRFEKYPIINKILEFIKKELEIFYESLKLYKNKGIYKFMIPLTLISWFFEFFSFYLIFSSIMPASFLRIASAQILAIAATLVTFIPGGIGIGELGVVYILNLFYYPAALTTAAVLLARLILTGTLLASGIAGSFLLKEKAE</sequence>
<organism evidence="7 8">
    <name type="scientific">bacterium (Candidatus Gribaldobacteria) CG_4_10_14_0_2_um_filter_41_16</name>
    <dbReference type="NCBI Taxonomy" id="2014265"/>
    <lineage>
        <taxon>Bacteria</taxon>
        <taxon>Candidatus Gribaldobacteria</taxon>
    </lineage>
</organism>
<evidence type="ECO:0000256" key="3">
    <source>
        <dbReference type="ARBA" id="ARBA00022692"/>
    </source>
</evidence>
<name>A0A2M7VHR4_9BACT</name>